<dbReference type="AlphaFoldDB" id="A0A4U9HUN6"/>
<accession>A0A4U9HUN6</accession>
<dbReference type="InterPro" id="IPR010352">
    <property type="entry name" value="DUF945"/>
</dbReference>
<protein>
    <submittedName>
        <fullName evidence="1">Bacterial protein of uncharacterized function (DUF945)</fullName>
    </submittedName>
</protein>
<dbReference type="Pfam" id="PF06097">
    <property type="entry name" value="DUF945"/>
    <property type="match status" value="1"/>
</dbReference>
<dbReference type="Proteomes" id="UP000310719">
    <property type="component" value="Chromosome"/>
</dbReference>
<proteinExistence type="predicted"/>
<dbReference type="EMBL" id="LR590464">
    <property type="protein sequence ID" value="VTP67456.1"/>
    <property type="molecule type" value="Genomic_DNA"/>
</dbReference>
<gene>
    <name evidence="1" type="primary">ydgA_3</name>
    <name evidence="1" type="ORF">NCTC13032_03056</name>
</gene>
<reference evidence="1 2" key="1">
    <citation type="submission" date="2019-05" db="EMBL/GenBank/DDBJ databases">
        <authorList>
            <consortium name="Pathogen Informatics"/>
        </authorList>
    </citation>
    <scope>NUCLEOTIDE SEQUENCE [LARGE SCALE GENOMIC DNA]</scope>
    <source>
        <strain evidence="1 2">NCTC13032</strain>
    </source>
</reference>
<evidence type="ECO:0000313" key="1">
    <source>
        <dbReference type="EMBL" id="VTP67456.1"/>
    </source>
</evidence>
<name>A0A4U9HUN6_9ENTR</name>
<evidence type="ECO:0000313" key="2">
    <source>
        <dbReference type="Proteomes" id="UP000310719"/>
    </source>
</evidence>
<sequence length="69" mass="7814">MLNEVVDHGPFPLAQLKSFNLIPSMASVKSTLVNNEGVQNRCSIWRRMSLRSRPIPASAMPVIRVPIWR</sequence>
<organism evidence="1 2">
    <name type="scientific">Leclercia adecarboxylata</name>
    <dbReference type="NCBI Taxonomy" id="83655"/>
    <lineage>
        <taxon>Bacteria</taxon>
        <taxon>Pseudomonadati</taxon>
        <taxon>Pseudomonadota</taxon>
        <taxon>Gammaproteobacteria</taxon>
        <taxon>Enterobacterales</taxon>
        <taxon>Enterobacteriaceae</taxon>
        <taxon>Leclercia</taxon>
    </lineage>
</organism>